<dbReference type="KEGG" id="psty:BFS30_15230"/>
<name>A0A1D7QIA8_9SPHI</name>
<proteinExistence type="predicted"/>
<accession>A0A1D7QIA8</accession>
<dbReference type="OrthoDB" id="7191465at2"/>
<evidence type="ECO:0000313" key="2">
    <source>
        <dbReference type="Proteomes" id="UP000094313"/>
    </source>
</evidence>
<protein>
    <submittedName>
        <fullName evidence="1">Uncharacterized protein</fullName>
    </submittedName>
</protein>
<organism evidence="1 2">
    <name type="scientific">Pedobacter steynii</name>
    <dbReference type="NCBI Taxonomy" id="430522"/>
    <lineage>
        <taxon>Bacteria</taxon>
        <taxon>Pseudomonadati</taxon>
        <taxon>Bacteroidota</taxon>
        <taxon>Sphingobacteriia</taxon>
        <taxon>Sphingobacteriales</taxon>
        <taxon>Sphingobacteriaceae</taxon>
        <taxon>Pedobacter</taxon>
    </lineage>
</organism>
<sequence length="654" mass="70734">MSNWPECDAALAASQASGDPWGYCTVIHCDDTISYGHQFCNCTGQFERLKVNGVCPNGIGSLIPIADPGCYCCCSCFAYGTPIAVSESVTKAVQDFVINDPVWVATDASLKKWVQKPVLFSSGTGAHGKNRLIKIHFGDQKTGITVRPEDFVSKFVTRAQADAYFKILSTPPNNFIGIDGLVNLMMVRNANSDVISKLLAVPAVVGERIFHILNADSSYLLVTGIQPFLMKDGTLKQAQKLVPGKDVLLLEDGSTTPIVSLEVGMFEKGVHHIATSTERATSLDGHLLLANGIVVGDYSTQISLTSKNGLLNDAHVDAPVFGTKAYSEANTHLSTTPFGAYASGKSEEHEVDSFTLFHPDKSSTIPKHAISYITKDQALELLYTGPIYPASQGVAEPSVRYLFRLFSGFYPDITFYYDRNNVTPNAYAFEEYDQKFVVLNLGWTLVEGIYFHGIAMTIAHLVAALYDKETQPNPVGLTAQADYDVYPVFLSLFFFAPDAVKNYNLAFGQIKTVFSYIKKERNPVGRVSLDCRIDTLQNSIKGLPIPQCAGGPPDAALAVLGVSATLAKGAEHPVVTVTFNLPIDPETAAALGNYLFDPAVIAYSASVDENDPKKANIVADVAPVTEYYLVVTGVLSVNQQPVIIGQNGGNFVLN</sequence>
<dbReference type="Proteomes" id="UP000094313">
    <property type="component" value="Chromosome"/>
</dbReference>
<evidence type="ECO:0000313" key="1">
    <source>
        <dbReference type="EMBL" id="AOM78412.1"/>
    </source>
</evidence>
<keyword evidence="2" id="KW-1185">Reference proteome</keyword>
<gene>
    <name evidence="1" type="ORF">BFS30_15230</name>
</gene>
<dbReference type="RefSeq" id="WP_069380077.1">
    <property type="nucleotide sequence ID" value="NZ_CP017141.1"/>
</dbReference>
<dbReference type="AlphaFoldDB" id="A0A1D7QIA8"/>
<dbReference type="EMBL" id="CP017141">
    <property type="protein sequence ID" value="AOM78412.1"/>
    <property type="molecule type" value="Genomic_DNA"/>
</dbReference>
<reference evidence="1 2" key="1">
    <citation type="submission" date="2016-08" db="EMBL/GenBank/DDBJ databases">
        <authorList>
            <person name="Seilhamer J.J."/>
        </authorList>
    </citation>
    <scope>NUCLEOTIDE SEQUENCE [LARGE SCALE GENOMIC DNA]</scope>
    <source>
        <strain evidence="1 2">DX4</strain>
    </source>
</reference>